<sequence>MLLKSDLPRAALAKQIYANSIQVRLACAIRFVLTRSVSFLTYAAISALNDQLAVLGEDDHSFA</sequence>
<dbReference type="EMBL" id="NPKH01000035">
    <property type="protein sequence ID" value="PAP92280.1"/>
    <property type="molecule type" value="Genomic_DNA"/>
</dbReference>
<gene>
    <name evidence="1" type="ORF">CIT31_27505</name>
</gene>
<accession>A0A271K9F4</accession>
<proteinExistence type="predicted"/>
<organism evidence="1 2">
    <name type="scientific">Mesorhizobium wenxiniae</name>
    <dbReference type="NCBI Taxonomy" id="2014805"/>
    <lineage>
        <taxon>Bacteria</taxon>
        <taxon>Pseudomonadati</taxon>
        <taxon>Pseudomonadota</taxon>
        <taxon>Alphaproteobacteria</taxon>
        <taxon>Hyphomicrobiales</taxon>
        <taxon>Phyllobacteriaceae</taxon>
        <taxon>Mesorhizobium</taxon>
    </lineage>
</organism>
<name>A0A271K9F4_9HYPH</name>
<comment type="caution">
    <text evidence="1">The sequence shown here is derived from an EMBL/GenBank/DDBJ whole genome shotgun (WGS) entry which is preliminary data.</text>
</comment>
<reference evidence="1 2" key="1">
    <citation type="submission" date="2017-08" db="EMBL/GenBank/DDBJ databases">
        <title>Mesorhizobium wenxinae sp. nov., a novel rhizobial species isolated from root nodules of chickpea (Cicer arietinum L.).</title>
        <authorList>
            <person name="Zhang J."/>
        </authorList>
    </citation>
    <scope>NUCLEOTIDE SEQUENCE [LARGE SCALE GENOMIC DNA]</scope>
    <source>
        <strain evidence="2">WYCCWR 10019</strain>
    </source>
</reference>
<dbReference type="Proteomes" id="UP000215931">
    <property type="component" value="Unassembled WGS sequence"/>
</dbReference>
<dbReference type="AlphaFoldDB" id="A0A271K9F4"/>
<keyword evidence="2" id="KW-1185">Reference proteome</keyword>
<evidence type="ECO:0000313" key="2">
    <source>
        <dbReference type="Proteomes" id="UP000215931"/>
    </source>
</evidence>
<protein>
    <submittedName>
        <fullName evidence="1">Uncharacterized protein</fullName>
    </submittedName>
</protein>
<evidence type="ECO:0000313" key="1">
    <source>
        <dbReference type="EMBL" id="PAP92280.1"/>
    </source>
</evidence>